<accession>A0A8S0Q2G5</accession>
<dbReference type="SUPFAM" id="SSF52540">
    <property type="entry name" value="P-loop containing nucleoside triphosphate hydrolases"/>
    <property type="match status" value="1"/>
</dbReference>
<dbReference type="InterPro" id="IPR014001">
    <property type="entry name" value="Helicase_ATP-bd"/>
</dbReference>
<dbReference type="Pfam" id="PF21010">
    <property type="entry name" value="HA2_C"/>
    <property type="match status" value="1"/>
</dbReference>
<keyword evidence="7 13" id="KW-0347">Helicase</keyword>
<dbReference type="Proteomes" id="UP000594638">
    <property type="component" value="Unassembled WGS sequence"/>
</dbReference>
<evidence type="ECO:0000256" key="4">
    <source>
        <dbReference type="ARBA" id="ARBA00022728"/>
    </source>
</evidence>
<keyword evidence="5" id="KW-0547">Nucleotide-binding</keyword>
<dbReference type="GO" id="GO:0045943">
    <property type="term" value="P:positive regulation of transcription by RNA polymerase I"/>
    <property type="evidence" value="ECO:0007669"/>
    <property type="project" value="TreeGrafter"/>
</dbReference>
<dbReference type="InterPro" id="IPR002464">
    <property type="entry name" value="DNA/RNA_helicase_DEAH_CS"/>
</dbReference>
<dbReference type="AlphaFoldDB" id="A0A8S0Q2G5"/>
<dbReference type="GO" id="GO:0003724">
    <property type="term" value="F:RNA helicase activity"/>
    <property type="evidence" value="ECO:0007669"/>
    <property type="project" value="UniProtKB-EC"/>
</dbReference>
<dbReference type="GO" id="GO:0005524">
    <property type="term" value="F:ATP binding"/>
    <property type="evidence" value="ECO:0007669"/>
    <property type="project" value="UniProtKB-KW"/>
</dbReference>
<gene>
    <name evidence="13" type="ORF">OLEA9_A085176</name>
</gene>
<dbReference type="Gene3D" id="3.40.50.300">
    <property type="entry name" value="P-loop containing nucleotide triphosphate hydrolases"/>
    <property type="match status" value="2"/>
</dbReference>
<reference evidence="13 14" key="1">
    <citation type="submission" date="2019-12" db="EMBL/GenBank/DDBJ databases">
        <authorList>
            <person name="Alioto T."/>
            <person name="Alioto T."/>
            <person name="Gomez Garrido J."/>
        </authorList>
    </citation>
    <scope>NUCLEOTIDE SEQUENCE [LARGE SCALE GENOMIC DNA]</scope>
</reference>
<dbReference type="InterPro" id="IPR011545">
    <property type="entry name" value="DEAD/DEAH_box_helicase_dom"/>
</dbReference>
<comment type="similarity">
    <text evidence="1">Belongs to the DEAD box helicase family. DEAH subfamily.</text>
</comment>
<comment type="caution">
    <text evidence="13">The sequence shown here is derived from an EMBL/GenBank/DDBJ whole genome shotgun (WGS) entry which is preliminary data.</text>
</comment>
<evidence type="ECO:0000256" key="9">
    <source>
        <dbReference type="ARBA" id="ARBA00023187"/>
    </source>
</evidence>
<dbReference type="PANTHER" id="PTHR18934">
    <property type="entry name" value="ATP-DEPENDENT RNA HELICASE"/>
    <property type="match status" value="1"/>
</dbReference>
<keyword evidence="6" id="KW-0378">Hydrolase</keyword>
<keyword evidence="3" id="KW-0507">mRNA processing</keyword>
<feature type="domain" description="Helicase C-terminal" evidence="12">
    <location>
        <begin position="411"/>
        <end position="583"/>
    </location>
</feature>
<proteinExistence type="inferred from homology"/>
<dbReference type="SMART" id="SM00490">
    <property type="entry name" value="HELICc"/>
    <property type="match status" value="1"/>
</dbReference>
<dbReference type="GO" id="GO:0005681">
    <property type="term" value="C:spliceosomal complex"/>
    <property type="evidence" value="ECO:0007669"/>
    <property type="project" value="UniProtKB-KW"/>
</dbReference>
<evidence type="ECO:0000256" key="7">
    <source>
        <dbReference type="ARBA" id="ARBA00022806"/>
    </source>
</evidence>
<evidence type="ECO:0000259" key="11">
    <source>
        <dbReference type="PROSITE" id="PS51192"/>
    </source>
</evidence>
<dbReference type="InterPro" id="IPR001650">
    <property type="entry name" value="Helicase_C-like"/>
</dbReference>
<dbReference type="OrthoDB" id="10253254at2759"/>
<sequence>MASTTLLAIGSKREAPGCSSDWYRLIQVCRFLLPPLLGSFSFLVRKSDSRSLITGVKGDKGGRVTGVGANAGDRGKGCEAVVAAQICVHCIGLLCVVGGGLFRRELLPKPLRLASKQFCLHRSNILAPPLAVATQIIFPMPSMDSGNFKQSQHNSNINKPKSEHFARRQNIEQQRKALPIAAVEKLLLEEVRNNDTLIIVGETGSGKTTQLPQYLNNGGFCRDGGIIGITQPRRVAAVTVAKRVAEECGVALGQKVGYAIRFEDVTSSSTRIKYMTDGLLLREALLDSYLSKYSVIIVDEAHERTVHTDVLLGLLKTVQKTRSKGVSDAVKNGMPLEKHNGSEVFSTLKQCRGKKLSPLKIIIMSASLDARVFSEYFGGARAVHVQGRQYPVDILYTRQPETDYVDATLITIFQIHMEEGPGDILVFLTGQEEIESAERLVHERLPQLSESKRKLLTFPIFSSLPSEKQMKVFMPTPIGFRKVILATNIAETSVTIPGIKYVIDPGMVKVRTYEASTGIEPLIIVKTSKAQALQRSGRAGREGPGKCYRLYPESEFDKLKDSTTPEIKRCNLSNVILHLKALGVDDIIGFDFIEQPDRIAIIKSMELLFLLGALTDESKLSDPVGQRMARLPLDPIYSKALIIASEFNCLEEMLIVVAMLSVESIFYAPREKLEESRIALKSFSSPEGDHLTLLNVYRASDEFLQKSNLVNSKEKAEKNLRKWCKENFINSRSLKHARDIHSQIQRNAEQMNLHVTSCGDDMLPFRRCLAASFFLNAALKQPDGTYRALSSGLTVQIHPSSVLFRTKPECIIFDELVRTNHNYIRNISRIDYLWLAELAPQCYALQE</sequence>
<evidence type="ECO:0000256" key="3">
    <source>
        <dbReference type="ARBA" id="ARBA00022664"/>
    </source>
</evidence>
<evidence type="ECO:0000256" key="2">
    <source>
        <dbReference type="ARBA" id="ARBA00012552"/>
    </source>
</evidence>
<evidence type="ECO:0000256" key="10">
    <source>
        <dbReference type="ARBA" id="ARBA00047984"/>
    </source>
</evidence>
<evidence type="ECO:0000256" key="1">
    <source>
        <dbReference type="ARBA" id="ARBA00008792"/>
    </source>
</evidence>
<dbReference type="InterPro" id="IPR007502">
    <property type="entry name" value="Helicase-assoc_dom"/>
</dbReference>
<dbReference type="Pfam" id="PF00271">
    <property type="entry name" value="Helicase_C"/>
    <property type="match status" value="1"/>
</dbReference>
<dbReference type="Gene3D" id="1.20.120.1080">
    <property type="match status" value="1"/>
</dbReference>
<dbReference type="Pfam" id="PF00270">
    <property type="entry name" value="DEAD"/>
    <property type="match status" value="1"/>
</dbReference>
<dbReference type="CDD" id="cd18791">
    <property type="entry name" value="SF2_C_RHA"/>
    <property type="match status" value="1"/>
</dbReference>
<dbReference type="EMBL" id="CACTIH010000408">
    <property type="protein sequence ID" value="CAA2960479.1"/>
    <property type="molecule type" value="Genomic_DNA"/>
</dbReference>
<dbReference type="PANTHER" id="PTHR18934:SF118">
    <property type="entry name" value="ATP-DEPENDENT RNA HELICASE DHX33"/>
    <property type="match status" value="1"/>
</dbReference>
<dbReference type="FunFam" id="3.40.50.300:FF:000578">
    <property type="entry name" value="probable ATP-dependent RNA helicase DHX35"/>
    <property type="match status" value="1"/>
</dbReference>
<organism evidence="13 14">
    <name type="scientific">Olea europaea subsp. europaea</name>
    <dbReference type="NCBI Taxonomy" id="158383"/>
    <lineage>
        <taxon>Eukaryota</taxon>
        <taxon>Viridiplantae</taxon>
        <taxon>Streptophyta</taxon>
        <taxon>Embryophyta</taxon>
        <taxon>Tracheophyta</taxon>
        <taxon>Spermatophyta</taxon>
        <taxon>Magnoliopsida</taxon>
        <taxon>eudicotyledons</taxon>
        <taxon>Gunneridae</taxon>
        <taxon>Pentapetalae</taxon>
        <taxon>asterids</taxon>
        <taxon>lamiids</taxon>
        <taxon>Lamiales</taxon>
        <taxon>Oleaceae</taxon>
        <taxon>Oleeae</taxon>
        <taxon>Olea</taxon>
    </lineage>
</organism>
<dbReference type="GO" id="GO:0003725">
    <property type="term" value="F:double-stranded RNA binding"/>
    <property type="evidence" value="ECO:0007669"/>
    <property type="project" value="TreeGrafter"/>
</dbReference>
<feature type="domain" description="Helicase ATP-binding" evidence="11">
    <location>
        <begin position="188"/>
        <end position="386"/>
    </location>
</feature>
<dbReference type="Pfam" id="PF04408">
    <property type="entry name" value="WHD_HA2"/>
    <property type="match status" value="1"/>
</dbReference>
<dbReference type="FunFam" id="3.40.50.300:FF:000007">
    <property type="entry name" value="Pre-mRNA-splicing factor ATP-dependent RNA helicase"/>
    <property type="match status" value="1"/>
</dbReference>
<dbReference type="GO" id="GO:0016787">
    <property type="term" value="F:hydrolase activity"/>
    <property type="evidence" value="ECO:0007669"/>
    <property type="project" value="UniProtKB-KW"/>
</dbReference>
<evidence type="ECO:0000256" key="5">
    <source>
        <dbReference type="ARBA" id="ARBA00022741"/>
    </source>
</evidence>
<dbReference type="EC" id="3.6.4.13" evidence="2"/>
<protein>
    <recommendedName>
        <fullName evidence="2">RNA helicase</fullName>
        <ecNumber evidence="2">3.6.4.13</ecNumber>
    </recommendedName>
</protein>
<evidence type="ECO:0000313" key="13">
    <source>
        <dbReference type="EMBL" id="CAA2960479.1"/>
    </source>
</evidence>
<dbReference type="GO" id="GO:0006397">
    <property type="term" value="P:mRNA processing"/>
    <property type="evidence" value="ECO:0007669"/>
    <property type="project" value="UniProtKB-KW"/>
</dbReference>
<keyword evidence="8" id="KW-0067">ATP-binding</keyword>
<dbReference type="GO" id="GO:0008380">
    <property type="term" value="P:RNA splicing"/>
    <property type="evidence" value="ECO:0007669"/>
    <property type="project" value="UniProtKB-KW"/>
</dbReference>
<dbReference type="Pfam" id="PF07717">
    <property type="entry name" value="OB_NTP_bind"/>
    <property type="match status" value="1"/>
</dbReference>
<evidence type="ECO:0000256" key="6">
    <source>
        <dbReference type="ARBA" id="ARBA00022801"/>
    </source>
</evidence>
<dbReference type="InterPro" id="IPR027417">
    <property type="entry name" value="P-loop_NTPase"/>
</dbReference>
<comment type="catalytic activity">
    <reaction evidence="10">
        <text>ATP + H2O = ADP + phosphate + H(+)</text>
        <dbReference type="Rhea" id="RHEA:13065"/>
        <dbReference type="ChEBI" id="CHEBI:15377"/>
        <dbReference type="ChEBI" id="CHEBI:15378"/>
        <dbReference type="ChEBI" id="CHEBI:30616"/>
        <dbReference type="ChEBI" id="CHEBI:43474"/>
        <dbReference type="ChEBI" id="CHEBI:456216"/>
        <dbReference type="EC" id="3.6.4.13"/>
    </reaction>
</comment>
<dbReference type="SMART" id="SM00487">
    <property type="entry name" value="DEXDc"/>
    <property type="match status" value="1"/>
</dbReference>
<keyword evidence="4" id="KW-0747">Spliceosome</keyword>
<name>A0A8S0Q2G5_OLEEU</name>
<keyword evidence="14" id="KW-1185">Reference proteome</keyword>
<dbReference type="GO" id="GO:0005730">
    <property type="term" value="C:nucleolus"/>
    <property type="evidence" value="ECO:0007669"/>
    <property type="project" value="TreeGrafter"/>
</dbReference>
<dbReference type="SMART" id="SM00847">
    <property type="entry name" value="HA2"/>
    <property type="match status" value="1"/>
</dbReference>
<keyword evidence="9" id="KW-0508">mRNA splicing</keyword>
<dbReference type="CDD" id="cd17978">
    <property type="entry name" value="DEXHc_DHX33"/>
    <property type="match status" value="1"/>
</dbReference>
<evidence type="ECO:0000259" key="12">
    <source>
        <dbReference type="PROSITE" id="PS51194"/>
    </source>
</evidence>
<dbReference type="InterPro" id="IPR048333">
    <property type="entry name" value="HA2_WH"/>
</dbReference>
<dbReference type="InterPro" id="IPR011709">
    <property type="entry name" value="DEAD-box_helicase_OB_fold"/>
</dbReference>
<dbReference type="Gramene" id="OE9A085176T7">
    <property type="protein sequence ID" value="OE9A085176C7"/>
    <property type="gene ID" value="OE9A085176"/>
</dbReference>
<dbReference type="PROSITE" id="PS51194">
    <property type="entry name" value="HELICASE_CTER"/>
    <property type="match status" value="1"/>
</dbReference>
<evidence type="ECO:0000313" key="14">
    <source>
        <dbReference type="Proteomes" id="UP000594638"/>
    </source>
</evidence>
<dbReference type="PROSITE" id="PS00690">
    <property type="entry name" value="DEAH_ATP_HELICASE"/>
    <property type="match status" value="1"/>
</dbReference>
<evidence type="ECO:0000256" key="8">
    <source>
        <dbReference type="ARBA" id="ARBA00022840"/>
    </source>
</evidence>
<dbReference type="PROSITE" id="PS51192">
    <property type="entry name" value="HELICASE_ATP_BIND_1"/>
    <property type="match status" value="1"/>
</dbReference>